<organism evidence="2 3">
    <name type="scientific">Devosia nanyangense</name>
    <dbReference type="NCBI Taxonomy" id="1228055"/>
    <lineage>
        <taxon>Bacteria</taxon>
        <taxon>Pseudomonadati</taxon>
        <taxon>Pseudomonadota</taxon>
        <taxon>Alphaproteobacteria</taxon>
        <taxon>Hyphomicrobiales</taxon>
        <taxon>Devosiaceae</taxon>
        <taxon>Devosia</taxon>
    </lineage>
</organism>
<evidence type="ECO:0000313" key="3">
    <source>
        <dbReference type="Proteomes" id="UP000782610"/>
    </source>
</evidence>
<accession>A0A933L4I5</accession>
<dbReference type="AlphaFoldDB" id="A0A933L4I5"/>
<dbReference type="EMBL" id="JACRAF010000062">
    <property type="protein sequence ID" value="MBI4923803.1"/>
    <property type="molecule type" value="Genomic_DNA"/>
</dbReference>
<sequence>MIRSLAAASLSALLFATPALASDTGDAVTKALYSGELADGLATLEPLAAAGDTEAKFGVGAIQFTQAIEHLVQALYRHGFAAPDGRAVGVMPMPLPAKPNPEPLDYAGVRQILDDLIAGVDAARVSFEAAGQSGDYVIEINPLKIRIDANGDGKVEEGESLAGLASIVSGMSMDDILSPSFQPGTPHFEFIGFDRADALWLAGYSNVLVAQAEFFEAHDYSEFVNVLFHRIFPKAGFPMQEFSRGGTLFMDPETDTGISDLIAAIHTMNWPVIQPELLADVRVRLKAVLAYSRQNWDAILAETDDNHELLPSPRQTAMIPDTSITDDKVAAWRATLDEADKVLDGTLLIPHWRFKQGFDLRAYFETARRTDLVELLTGYGALPFLKDGPVASPEDFRAIQAAFGNDWLGYAFWFN</sequence>
<dbReference type="Proteomes" id="UP000782610">
    <property type="component" value="Unassembled WGS sequence"/>
</dbReference>
<name>A0A933L4I5_9HYPH</name>
<proteinExistence type="predicted"/>
<feature type="chain" id="PRO_5037910573" description="EF-hand domain-containing protein" evidence="1">
    <location>
        <begin position="22"/>
        <end position="415"/>
    </location>
</feature>
<feature type="signal peptide" evidence="1">
    <location>
        <begin position="1"/>
        <end position="21"/>
    </location>
</feature>
<comment type="caution">
    <text evidence="2">The sequence shown here is derived from an EMBL/GenBank/DDBJ whole genome shotgun (WGS) entry which is preliminary data.</text>
</comment>
<protein>
    <recommendedName>
        <fullName evidence="4">EF-hand domain-containing protein</fullName>
    </recommendedName>
</protein>
<gene>
    <name evidence="2" type="ORF">HY834_18855</name>
</gene>
<evidence type="ECO:0008006" key="4">
    <source>
        <dbReference type="Google" id="ProtNLM"/>
    </source>
</evidence>
<reference evidence="2" key="1">
    <citation type="submission" date="2020-07" db="EMBL/GenBank/DDBJ databases">
        <title>Huge and variable diversity of episymbiotic CPR bacteria and DPANN archaea in groundwater ecosystems.</title>
        <authorList>
            <person name="He C.Y."/>
            <person name="Keren R."/>
            <person name="Whittaker M."/>
            <person name="Farag I.F."/>
            <person name="Doudna J."/>
            <person name="Cate J.H.D."/>
            <person name="Banfield J.F."/>
        </authorList>
    </citation>
    <scope>NUCLEOTIDE SEQUENCE</scope>
    <source>
        <strain evidence="2">NC_groundwater_1586_Pr3_B-0.1um_66_15</strain>
    </source>
</reference>
<keyword evidence="1" id="KW-0732">Signal</keyword>
<evidence type="ECO:0000313" key="2">
    <source>
        <dbReference type="EMBL" id="MBI4923803.1"/>
    </source>
</evidence>
<evidence type="ECO:0000256" key="1">
    <source>
        <dbReference type="SAM" id="SignalP"/>
    </source>
</evidence>